<sequence length="394" mass="43421">MNHSHPEGGVRPGEVPAAAGSPLRVDTDIHNAFPDLLPYLPRVWRDRWSATGMGAGWNYSNPRGVSRRDVTPPNGAAPASDPLFLLSDHLDRYDIDYAVLTGPGLLPLANDVDYLNAIASAYNDVTLDAWLPVSDRYLGSILINSEDPAGAVREIRRCAAQGRFVQIIVAAATRKPLGQRDFHPIYEVASELGMPVAIHPGTEGAGTAWPPTPVGWPSRYMEWHNILPIGFMAQINSLVTEGVFEKFPTLRFVAIEGGVAWLPHLMWRMDKNYKALRDTAPWLKRLPSEYILDHVVLTTQPIEEPANPQHLLQILEMIDAGRTLMFSSDYPHWDFDNPQAILPGISPELRERIMGGTAREVYGLTTRPAREALPPFTPAEDGVPVAMAQAGPAE</sequence>
<dbReference type="Gene3D" id="3.20.20.140">
    <property type="entry name" value="Metal-dependent hydrolases"/>
    <property type="match status" value="1"/>
</dbReference>
<accession>A0ABV6RPK6</accession>
<dbReference type="EMBL" id="JBHLTG010000002">
    <property type="protein sequence ID" value="MFC0678736.1"/>
    <property type="molecule type" value="Genomic_DNA"/>
</dbReference>
<dbReference type="Proteomes" id="UP001589896">
    <property type="component" value="Unassembled WGS sequence"/>
</dbReference>
<feature type="domain" description="Amidohydrolase-related" evidence="3">
    <location>
        <begin position="35"/>
        <end position="364"/>
    </location>
</feature>
<dbReference type="RefSeq" id="WP_386668841.1">
    <property type="nucleotide sequence ID" value="NZ_JBHLTG010000002.1"/>
</dbReference>
<keyword evidence="1" id="KW-0456">Lyase</keyword>
<evidence type="ECO:0000256" key="2">
    <source>
        <dbReference type="SAM" id="MobiDB-lite"/>
    </source>
</evidence>
<feature type="region of interest" description="Disordered" evidence="2">
    <location>
        <begin position="1"/>
        <end position="21"/>
    </location>
</feature>
<proteinExistence type="predicted"/>
<gene>
    <name evidence="4" type="ORF">ACFFGH_12880</name>
</gene>
<evidence type="ECO:0000313" key="5">
    <source>
        <dbReference type="Proteomes" id="UP001589896"/>
    </source>
</evidence>
<dbReference type="InterPro" id="IPR032466">
    <property type="entry name" value="Metal_Hydrolase"/>
</dbReference>
<evidence type="ECO:0000256" key="1">
    <source>
        <dbReference type="ARBA" id="ARBA00023239"/>
    </source>
</evidence>
<evidence type="ECO:0000259" key="3">
    <source>
        <dbReference type="Pfam" id="PF04909"/>
    </source>
</evidence>
<dbReference type="PANTHER" id="PTHR21240:SF28">
    <property type="entry name" value="ISO-OROTATE DECARBOXYLASE (EUROFUNG)"/>
    <property type="match status" value="1"/>
</dbReference>
<dbReference type="SUPFAM" id="SSF51556">
    <property type="entry name" value="Metallo-dependent hydrolases"/>
    <property type="match status" value="1"/>
</dbReference>
<evidence type="ECO:0000313" key="4">
    <source>
        <dbReference type="EMBL" id="MFC0678736.1"/>
    </source>
</evidence>
<dbReference type="InterPro" id="IPR032465">
    <property type="entry name" value="ACMSD"/>
</dbReference>
<keyword evidence="5" id="KW-1185">Reference proteome</keyword>
<reference evidence="4 5" key="1">
    <citation type="submission" date="2024-09" db="EMBL/GenBank/DDBJ databases">
        <authorList>
            <person name="Sun Q."/>
            <person name="Mori K."/>
        </authorList>
    </citation>
    <scope>NUCLEOTIDE SEQUENCE [LARGE SCALE GENOMIC DNA]</scope>
    <source>
        <strain evidence="4 5">KCTC 23076</strain>
    </source>
</reference>
<comment type="caution">
    <text evidence="4">The sequence shown here is derived from an EMBL/GenBank/DDBJ whole genome shotgun (WGS) entry which is preliminary data.</text>
</comment>
<protein>
    <submittedName>
        <fullName evidence="4">Amidohydrolase family protein</fullName>
    </submittedName>
</protein>
<name>A0ABV6RPK6_9GAMM</name>
<dbReference type="InterPro" id="IPR006680">
    <property type="entry name" value="Amidohydro-rel"/>
</dbReference>
<dbReference type="Pfam" id="PF04909">
    <property type="entry name" value="Amidohydro_2"/>
    <property type="match status" value="1"/>
</dbReference>
<organism evidence="4 5">
    <name type="scientific">Lysobacter korlensis</name>
    <dbReference type="NCBI Taxonomy" id="553636"/>
    <lineage>
        <taxon>Bacteria</taxon>
        <taxon>Pseudomonadati</taxon>
        <taxon>Pseudomonadota</taxon>
        <taxon>Gammaproteobacteria</taxon>
        <taxon>Lysobacterales</taxon>
        <taxon>Lysobacteraceae</taxon>
        <taxon>Lysobacter</taxon>
    </lineage>
</organism>
<dbReference type="PANTHER" id="PTHR21240">
    <property type="entry name" value="2-AMINO-3-CARBOXYLMUCONATE-6-SEMIALDEHYDE DECARBOXYLASE"/>
    <property type="match status" value="1"/>
</dbReference>